<organism evidence="5 6">
    <name type="scientific">Lachnoanaerobaculum saburreum DSM 3986</name>
    <dbReference type="NCBI Taxonomy" id="887325"/>
    <lineage>
        <taxon>Bacteria</taxon>
        <taxon>Bacillati</taxon>
        <taxon>Bacillota</taxon>
        <taxon>Clostridia</taxon>
        <taxon>Lachnospirales</taxon>
        <taxon>Lachnospiraceae</taxon>
        <taxon>Lachnoanaerobaculum</taxon>
    </lineage>
</organism>
<feature type="domain" description="ABC transporter" evidence="4">
    <location>
        <begin position="3"/>
        <end position="239"/>
    </location>
</feature>
<dbReference type="PROSITE" id="PS00211">
    <property type="entry name" value="ABC_TRANSPORTER_1"/>
    <property type="match status" value="1"/>
</dbReference>
<reference evidence="5 6" key="1">
    <citation type="submission" date="2010-12" db="EMBL/GenBank/DDBJ databases">
        <authorList>
            <person name="Muzny D."/>
            <person name="Qin X."/>
            <person name="Deng J."/>
            <person name="Jiang H."/>
            <person name="Liu Y."/>
            <person name="Qu J."/>
            <person name="Song X.-Z."/>
            <person name="Zhang L."/>
            <person name="Thornton R."/>
            <person name="Coyle M."/>
            <person name="Francisco L."/>
            <person name="Jackson L."/>
            <person name="Javaid M."/>
            <person name="Korchina V."/>
            <person name="Kovar C."/>
            <person name="Mata R."/>
            <person name="Mathew T."/>
            <person name="Ngo R."/>
            <person name="Nguyen L."/>
            <person name="Nguyen N."/>
            <person name="Okwuonu G."/>
            <person name="Ongeri F."/>
            <person name="Pham C."/>
            <person name="Simmons D."/>
            <person name="Wilczek-Boney K."/>
            <person name="Hale W."/>
            <person name="Jakkamsetti A."/>
            <person name="Pham P."/>
            <person name="Ruth R."/>
            <person name="San Lucas F."/>
            <person name="Warren J."/>
            <person name="Zhang J."/>
            <person name="Zhao Z."/>
            <person name="Zhou C."/>
            <person name="Zhu D."/>
            <person name="Lee S."/>
            <person name="Bess C."/>
            <person name="Blankenburg K."/>
            <person name="Forbes L."/>
            <person name="Fu Q."/>
            <person name="Gubbala S."/>
            <person name="Hirani K."/>
            <person name="Jayaseelan J.C."/>
            <person name="Lara F."/>
            <person name="Munidasa M."/>
            <person name="Palculict T."/>
            <person name="Patil S."/>
            <person name="Pu L.-L."/>
            <person name="Saada N."/>
            <person name="Tang L."/>
            <person name="Weissenberger G."/>
            <person name="Zhu Y."/>
            <person name="Hemphill L."/>
            <person name="Shang Y."/>
            <person name="Youmans B."/>
            <person name="Ayvaz T."/>
            <person name="Ross M."/>
            <person name="Santibanez J."/>
            <person name="Aqrawi P."/>
            <person name="Gross S."/>
            <person name="Joshi V."/>
            <person name="Fowler G."/>
            <person name="Nazareth L."/>
            <person name="Reid J."/>
            <person name="Worley K."/>
            <person name="Petrosino J."/>
            <person name="Highlander S."/>
            <person name="Gibbs R."/>
        </authorList>
    </citation>
    <scope>NUCLEOTIDE SEQUENCE [LARGE SCALE GENOMIC DNA]</scope>
    <source>
        <strain evidence="5 6">DSM 3986</strain>
    </source>
</reference>
<dbReference type="SMART" id="SM00382">
    <property type="entry name" value="AAA"/>
    <property type="match status" value="1"/>
</dbReference>
<dbReference type="PANTHER" id="PTHR42734:SF19">
    <property type="entry name" value="IRON COMPOUNDS ABC TRANSPORTER, ATP-BINDING PROTEIN"/>
    <property type="match status" value="1"/>
</dbReference>
<keyword evidence="3 5" id="KW-0067">ATP-binding</keyword>
<dbReference type="Pfam" id="PF00005">
    <property type="entry name" value="ABC_tran"/>
    <property type="match status" value="1"/>
</dbReference>
<evidence type="ECO:0000313" key="5">
    <source>
        <dbReference type="EMBL" id="EFU77684.1"/>
    </source>
</evidence>
<name>E6LK44_9FIRM</name>
<dbReference type="SUPFAM" id="SSF52540">
    <property type="entry name" value="P-loop containing nucleoside triphosphate hydrolases"/>
    <property type="match status" value="1"/>
</dbReference>
<dbReference type="InterPro" id="IPR003439">
    <property type="entry name" value="ABC_transporter-like_ATP-bd"/>
</dbReference>
<accession>E6LK44</accession>
<dbReference type="Gene3D" id="3.40.50.300">
    <property type="entry name" value="P-loop containing nucleotide triphosphate hydrolases"/>
    <property type="match status" value="1"/>
</dbReference>
<keyword evidence="2" id="KW-0547">Nucleotide-binding</keyword>
<dbReference type="PANTHER" id="PTHR42734">
    <property type="entry name" value="METAL TRANSPORT SYSTEM ATP-BINDING PROTEIN TM_0124-RELATED"/>
    <property type="match status" value="1"/>
</dbReference>
<dbReference type="PROSITE" id="PS50893">
    <property type="entry name" value="ABC_TRANSPORTER_2"/>
    <property type="match status" value="1"/>
</dbReference>
<gene>
    <name evidence="5" type="ORF">HMPREF0381_0329</name>
</gene>
<dbReference type="Proteomes" id="UP000003434">
    <property type="component" value="Unassembled WGS sequence"/>
</dbReference>
<dbReference type="InterPro" id="IPR027417">
    <property type="entry name" value="P-loop_NTPase"/>
</dbReference>
<evidence type="ECO:0000259" key="4">
    <source>
        <dbReference type="PROSITE" id="PS50893"/>
    </source>
</evidence>
<dbReference type="eggNOG" id="COG1120">
    <property type="taxonomic scope" value="Bacteria"/>
</dbReference>
<sequence>MIFEAKNGSFAYKKSKTILENINFSVQSNEVLAILGPNGVGKTTLLKCITGLHPWSGGFSSIDGRDISTMSPKEFFSKASYVPQAKAPAFAFKARELVILGRSVHIGNFSKPGKKDYEMVDKVMDELCISHLSEKYCHQISGGELQMLLIARALVQEPSILILDEPESNLDFRNQLIILKTIRRLADKGLICIFNTHYPAHSFSIADKCILLGKDKTSIFGNIKDVLNKENIEKTFKVYVDIVNNTNPIANYTTVTALDLLD</sequence>
<dbReference type="InterPro" id="IPR017871">
    <property type="entry name" value="ABC_transporter-like_CS"/>
</dbReference>
<dbReference type="AlphaFoldDB" id="E6LK44"/>
<evidence type="ECO:0000256" key="3">
    <source>
        <dbReference type="ARBA" id="ARBA00022840"/>
    </source>
</evidence>
<dbReference type="FunFam" id="3.40.50.300:FF:000134">
    <property type="entry name" value="Iron-enterobactin ABC transporter ATP-binding protein"/>
    <property type="match status" value="1"/>
</dbReference>
<proteinExistence type="predicted"/>
<dbReference type="InterPro" id="IPR050153">
    <property type="entry name" value="Metal_Ion_Import_ABC"/>
</dbReference>
<dbReference type="CDD" id="cd03214">
    <property type="entry name" value="ABC_Iron-Siderophores_B12_Hemin"/>
    <property type="match status" value="1"/>
</dbReference>
<evidence type="ECO:0000313" key="6">
    <source>
        <dbReference type="Proteomes" id="UP000003434"/>
    </source>
</evidence>
<keyword evidence="1" id="KW-0813">Transport</keyword>
<dbReference type="HOGENOM" id="CLU_000604_1_11_9"/>
<evidence type="ECO:0000256" key="1">
    <source>
        <dbReference type="ARBA" id="ARBA00022448"/>
    </source>
</evidence>
<protein>
    <submittedName>
        <fullName evidence="5">ABC transporter, ATP-binding protein</fullName>
    </submittedName>
</protein>
<dbReference type="EMBL" id="AEPW01000008">
    <property type="protein sequence ID" value="EFU77684.1"/>
    <property type="molecule type" value="Genomic_DNA"/>
</dbReference>
<dbReference type="GO" id="GO:0016887">
    <property type="term" value="F:ATP hydrolysis activity"/>
    <property type="evidence" value="ECO:0007669"/>
    <property type="project" value="InterPro"/>
</dbReference>
<comment type="caution">
    <text evidence="5">The sequence shown here is derived from an EMBL/GenBank/DDBJ whole genome shotgun (WGS) entry which is preliminary data.</text>
</comment>
<evidence type="ECO:0000256" key="2">
    <source>
        <dbReference type="ARBA" id="ARBA00022741"/>
    </source>
</evidence>
<dbReference type="InterPro" id="IPR003593">
    <property type="entry name" value="AAA+_ATPase"/>
</dbReference>
<dbReference type="GO" id="GO:0005524">
    <property type="term" value="F:ATP binding"/>
    <property type="evidence" value="ECO:0007669"/>
    <property type="project" value="UniProtKB-KW"/>
</dbReference>
<dbReference type="RefSeq" id="WP_008750100.1">
    <property type="nucleotide sequence ID" value="NZ_GL622296.1"/>
</dbReference>